<dbReference type="Pfam" id="PF00005">
    <property type="entry name" value="ABC_tran"/>
    <property type="match status" value="2"/>
</dbReference>
<dbReference type="InterPro" id="IPR003439">
    <property type="entry name" value="ABC_transporter-like_ATP-bd"/>
</dbReference>
<keyword evidence="10" id="KW-1185">Reference proteome</keyword>
<dbReference type="NCBIfam" id="NF008453">
    <property type="entry name" value="PRK11308.1"/>
    <property type="match status" value="2"/>
</dbReference>
<dbReference type="GO" id="GO:0005524">
    <property type="term" value="F:ATP binding"/>
    <property type="evidence" value="ECO:0007669"/>
    <property type="project" value="UniProtKB-KW"/>
</dbReference>
<protein>
    <submittedName>
        <fullName evidence="9">ABC transporter ATP-binding protein</fullName>
    </submittedName>
</protein>
<dbReference type="InterPro" id="IPR017871">
    <property type="entry name" value="ABC_transporter-like_CS"/>
</dbReference>
<dbReference type="InterPro" id="IPR027417">
    <property type="entry name" value="P-loop_NTPase"/>
</dbReference>
<evidence type="ECO:0000256" key="5">
    <source>
        <dbReference type="ARBA" id="ARBA00022741"/>
    </source>
</evidence>
<reference evidence="9 10" key="1">
    <citation type="submission" date="2019-08" db="EMBL/GenBank/DDBJ databases">
        <title>Actinomadura sp. nov. CYP1-5 isolated from mountain soil.</title>
        <authorList>
            <person name="Songsumanus A."/>
            <person name="Kuncharoen N."/>
            <person name="Kudo T."/>
            <person name="Yuki M."/>
            <person name="Igarashi Y."/>
            <person name="Tanasupawat S."/>
        </authorList>
    </citation>
    <scope>NUCLEOTIDE SEQUENCE [LARGE SCALE GENOMIC DNA]</scope>
    <source>
        <strain evidence="9 10">JCM 14158</strain>
    </source>
</reference>
<dbReference type="GO" id="GO:0015833">
    <property type="term" value="P:peptide transport"/>
    <property type="evidence" value="ECO:0007669"/>
    <property type="project" value="InterPro"/>
</dbReference>
<sequence>MTPLLEVAGLRVTARPDRLLVDGVDLAVGPGESVALVGESGSGKSLTAKALVGLLPPGLTASGEVRFDGAALPAKPDRRSRALRGSGIGLLLQDPFTMLNPVSRVRTHLDETRRAHGHGRLTRTEIAERLREVGITDPHVADRYPFELSGGLRQRVALAASLAADPRLLVADEPTTALDATTQHDVLALIRRTQRTRGMGLLLITHDLRVAFSLCDRVLVMYAGSIVESGPPGAVRAAAAHPYSAALLAAEPPLDQRRDVLSTIPGRVPQAGAVAERCAFADRCAWRRDECAASRPKLVELAEGHGAACHRTLEIREELVPARPESVPRLDAAPVGTAEDVLRVSGLDKSFRGPERTKVAALRGVDLRIGAGETVAVVGESGSGKTTLARCVLGLVRPDAGRIEVAGTALFPPRPGGGPAHRLVQCVFQDPYASLNPRHTVGYSLTEALRQGESGESVADLLVRVGLPSGYAGKRPADLSGGERQRVAIARAIAVRPRLLVCDEPVAALDVSVQAQILEVFRELQAGGQSMLFITHDLAVVRQVADRVLVLYRGEAVESGDCGPVLDRPGHPYTRRLVEAVPTGDPDWLGAGQAG</sequence>
<dbReference type="PROSITE" id="PS00211">
    <property type="entry name" value="ABC_TRANSPORTER_1"/>
    <property type="match status" value="1"/>
</dbReference>
<dbReference type="STRING" id="1220554.GCA_001552135_02033"/>
<evidence type="ECO:0000256" key="2">
    <source>
        <dbReference type="ARBA" id="ARBA00005417"/>
    </source>
</evidence>
<dbReference type="AlphaFoldDB" id="A0A5D0NCV4"/>
<dbReference type="RefSeq" id="WP_067888326.1">
    <property type="nucleotide sequence ID" value="NZ_VSFG01000008.1"/>
</dbReference>
<dbReference type="PANTHER" id="PTHR43297">
    <property type="entry name" value="OLIGOPEPTIDE TRANSPORT ATP-BINDING PROTEIN APPD"/>
    <property type="match status" value="1"/>
</dbReference>
<keyword evidence="7" id="KW-0472">Membrane</keyword>
<keyword evidence="6 9" id="KW-0067">ATP-binding</keyword>
<keyword evidence="3" id="KW-0813">Transport</keyword>
<evidence type="ECO:0000256" key="6">
    <source>
        <dbReference type="ARBA" id="ARBA00022840"/>
    </source>
</evidence>
<accession>A0A5D0NCV4</accession>
<evidence type="ECO:0000313" key="10">
    <source>
        <dbReference type="Proteomes" id="UP000323380"/>
    </source>
</evidence>
<dbReference type="PANTHER" id="PTHR43297:SF2">
    <property type="entry name" value="DIPEPTIDE TRANSPORT ATP-BINDING PROTEIN DPPD"/>
    <property type="match status" value="1"/>
</dbReference>
<comment type="subcellular location">
    <subcellularLocation>
        <location evidence="1">Cell membrane</location>
        <topology evidence="1">Peripheral membrane protein</topology>
    </subcellularLocation>
</comment>
<organism evidence="9 10">
    <name type="scientific">Actinomadura chibensis</name>
    <dbReference type="NCBI Taxonomy" id="392828"/>
    <lineage>
        <taxon>Bacteria</taxon>
        <taxon>Bacillati</taxon>
        <taxon>Actinomycetota</taxon>
        <taxon>Actinomycetes</taxon>
        <taxon>Streptosporangiales</taxon>
        <taxon>Thermomonosporaceae</taxon>
        <taxon>Actinomadura</taxon>
    </lineage>
</organism>
<comment type="caution">
    <text evidence="9">The sequence shown here is derived from an EMBL/GenBank/DDBJ whole genome shotgun (WGS) entry which is preliminary data.</text>
</comment>
<dbReference type="InterPro" id="IPR013563">
    <property type="entry name" value="Oligopep_ABC_C"/>
</dbReference>
<gene>
    <name evidence="9" type="ORF">FXF69_30795</name>
</gene>
<evidence type="ECO:0000313" key="9">
    <source>
        <dbReference type="EMBL" id="TYB42217.1"/>
    </source>
</evidence>
<evidence type="ECO:0000256" key="1">
    <source>
        <dbReference type="ARBA" id="ARBA00004202"/>
    </source>
</evidence>
<comment type="similarity">
    <text evidence="2">Belongs to the ABC transporter superfamily.</text>
</comment>
<dbReference type="Proteomes" id="UP000323380">
    <property type="component" value="Unassembled WGS sequence"/>
</dbReference>
<keyword evidence="5" id="KW-0547">Nucleotide-binding</keyword>
<dbReference type="InterPro" id="IPR003593">
    <property type="entry name" value="AAA+_ATPase"/>
</dbReference>
<dbReference type="GO" id="GO:0005886">
    <property type="term" value="C:plasma membrane"/>
    <property type="evidence" value="ECO:0007669"/>
    <property type="project" value="UniProtKB-SubCell"/>
</dbReference>
<evidence type="ECO:0000256" key="7">
    <source>
        <dbReference type="ARBA" id="ARBA00023136"/>
    </source>
</evidence>
<proteinExistence type="inferred from homology"/>
<dbReference type="InterPro" id="IPR050388">
    <property type="entry name" value="ABC_Ni/Peptide_Import"/>
</dbReference>
<dbReference type="CDD" id="cd03257">
    <property type="entry name" value="ABC_NikE_OppD_transporters"/>
    <property type="match status" value="2"/>
</dbReference>
<dbReference type="PROSITE" id="PS50893">
    <property type="entry name" value="ABC_TRANSPORTER_2"/>
    <property type="match status" value="2"/>
</dbReference>
<dbReference type="SMART" id="SM00382">
    <property type="entry name" value="AAA"/>
    <property type="match status" value="2"/>
</dbReference>
<evidence type="ECO:0000256" key="3">
    <source>
        <dbReference type="ARBA" id="ARBA00022448"/>
    </source>
</evidence>
<keyword evidence="4" id="KW-1003">Cell membrane</keyword>
<feature type="domain" description="ABC transporter" evidence="8">
    <location>
        <begin position="5"/>
        <end position="248"/>
    </location>
</feature>
<dbReference type="Pfam" id="PF08352">
    <property type="entry name" value="oligo_HPY"/>
    <property type="match status" value="2"/>
</dbReference>
<dbReference type="Gene3D" id="3.40.50.300">
    <property type="entry name" value="P-loop containing nucleotide triphosphate hydrolases"/>
    <property type="match status" value="2"/>
</dbReference>
<dbReference type="SUPFAM" id="SSF52540">
    <property type="entry name" value="P-loop containing nucleoside triphosphate hydrolases"/>
    <property type="match status" value="2"/>
</dbReference>
<dbReference type="EMBL" id="VSFG01000008">
    <property type="protein sequence ID" value="TYB42217.1"/>
    <property type="molecule type" value="Genomic_DNA"/>
</dbReference>
<feature type="domain" description="ABC transporter" evidence="8">
    <location>
        <begin position="342"/>
        <end position="578"/>
    </location>
</feature>
<evidence type="ECO:0000256" key="4">
    <source>
        <dbReference type="ARBA" id="ARBA00022475"/>
    </source>
</evidence>
<name>A0A5D0NCV4_9ACTN</name>
<dbReference type="GO" id="GO:0016887">
    <property type="term" value="F:ATP hydrolysis activity"/>
    <property type="evidence" value="ECO:0007669"/>
    <property type="project" value="InterPro"/>
</dbReference>
<dbReference type="NCBIfam" id="TIGR01727">
    <property type="entry name" value="oligo_HPY"/>
    <property type="match status" value="1"/>
</dbReference>
<evidence type="ECO:0000259" key="8">
    <source>
        <dbReference type="PROSITE" id="PS50893"/>
    </source>
</evidence>